<evidence type="ECO:0000256" key="6">
    <source>
        <dbReference type="PROSITE-ProRule" id="PRU00076"/>
    </source>
</evidence>
<sequence length="557" mass="60154">VEIIDLQAKVPLGWPCTSNARCNGDHMLCGSYGHGFNCTCESGWKLASNGSMCLNINECTEGVLGNPLNIACEKDAKCIDSDGSYSCDCPRGMIDDKSHKCIPDTPQCTREQSCDGDPNAYCASVNGLFYCQCKSGFEGEATPTSRCQAIDFCARALANSPNKNGSVCRMNEKCINTPSRFSCECMEGYEAKAKGEACLDRDECSTGFAECPVTYRCQNTPGSYQCVCPIGYRMNSTDRRCDDIDECTEASHKCDAPSQRCINLAGSHRCECNSPAYIGSGSNCVDNNECEAKQYSCPEYAQCRNLIGSYECSCDKGFRSVSGDGGRLKSCEDIDECADAEKKVCPGAAKCINKLGTYECQCLSPQIQHGPQCLLRIASCPNSCHRDAHCLKSEKPGGHVYNCTCNNGYSGDGVSKCEPINECADGSAQCHPKADCIDLTPLYTCKCREPYEGDGKNECKKKDVCKVMNGCPAGCECIPLDAPVAGKWVSCNCNKGKDKPAFSFNATTRECDDIDECSLGMPCPLLPKGIRCENTQGSFKCICPDGFEISSDGKKCD</sequence>
<dbReference type="FunFam" id="2.10.25.10:FF:000005">
    <property type="entry name" value="Fibrillin 2"/>
    <property type="match status" value="1"/>
</dbReference>
<comment type="caution">
    <text evidence="6">Lacks conserved residue(s) required for the propagation of feature annotation.</text>
</comment>
<protein>
    <recommendedName>
        <fullName evidence="7">EGF-like domain-containing protein</fullName>
    </recommendedName>
</protein>
<feature type="domain" description="EGF-like" evidence="7">
    <location>
        <begin position="286"/>
        <end position="324"/>
    </location>
</feature>
<keyword evidence="5" id="KW-0325">Glycoprotein</keyword>
<dbReference type="InterPro" id="IPR001881">
    <property type="entry name" value="EGF-like_Ca-bd_dom"/>
</dbReference>
<dbReference type="InterPro" id="IPR000742">
    <property type="entry name" value="EGF"/>
</dbReference>
<dbReference type="AlphaFoldDB" id="A0AAV5WNK9"/>
<dbReference type="PROSITE" id="PS01186">
    <property type="entry name" value="EGF_2"/>
    <property type="match status" value="4"/>
</dbReference>
<dbReference type="SUPFAM" id="SSF57196">
    <property type="entry name" value="EGF/Laminin"/>
    <property type="match status" value="2"/>
</dbReference>
<feature type="non-terminal residue" evidence="8">
    <location>
        <position position="1"/>
    </location>
</feature>
<dbReference type="EMBL" id="BTSY01000006">
    <property type="protein sequence ID" value="GMT32556.1"/>
    <property type="molecule type" value="Genomic_DNA"/>
</dbReference>
<evidence type="ECO:0000256" key="3">
    <source>
        <dbReference type="ARBA" id="ARBA00022737"/>
    </source>
</evidence>
<feature type="domain" description="EGF-like" evidence="7">
    <location>
        <begin position="376"/>
        <end position="418"/>
    </location>
</feature>
<dbReference type="PROSITE" id="PS00010">
    <property type="entry name" value="ASX_HYDROXYL"/>
    <property type="match status" value="6"/>
</dbReference>
<proteinExistence type="predicted"/>
<dbReference type="FunFam" id="2.10.25.10:FF:000038">
    <property type="entry name" value="Fibrillin 2"/>
    <property type="match status" value="1"/>
</dbReference>
<dbReference type="PROSITE" id="PS50026">
    <property type="entry name" value="EGF_3"/>
    <property type="match status" value="7"/>
</dbReference>
<dbReference type="PANTHER" id="PTHR24039">
    <property type="entry name" value="FIBRILLIN-RELATED"/>
    <property type="match status" value="1"/>
</dbReference>
<dbReference type="InterPro" id="IPR018097">
    <property type="entry name" value="EGF_Ca-bd_CS"/>
</dbReference>
<dbReference type="Gene3D" id="2.10.25.10">
    <property type="entry name" value="Laminin"/>
    <property type="match status" value="10"/>
</dbReference>
<keyword evidence="4 6" id="KW-1015">Disulfide bond</keyword>
<dbReference type="PROSITE" id="PS01187">
    <property type="entry name" value="EGF_CA"/>
    <property type="match status" value="2"/>
</dbReference>
<organism evidence="8 9">
    <name type="scientific">Pristionchus fissidentatus</name>
    <dbReference type="NCBI Taxonomy" id="1538716"/>
    <lineage>
        <taxon>Eukaryota</taxon>
        <taxon>Metazoa</taxon>
        <taxon>Ecdysozoa</taxon>
        <taxon>Nematoda</taxon>
        <taxon>Chromadorea</taxon>
        <taxon>Rhabditida</taxon>
        <taxon>Rhabditina</taxon>
        <taxon>Diplogasteromorpha</taxon>
        <taxon>Diplogasteroidea</taxon>
        <taxon>Neodiplogasteridae</taxon>
        <taxon>Pristionchus</taxon>
    </lineage>
</organism>
<accession>A0AAV5WNK9</accession>
<keyword evidence="3" id="KW-0677">Repeat</keyword>
<dbReference type="SMART" id="SM00179">
    <property type="entry name" value="EGF_CA"/>
    <property type="match status" value="9"/>
</dbReference>
<feature type="domain" description="EGF-like" evidence="7">
    <location>
        <begin position="200"/>
        <end position="242"/>
    </location>
</feature>
<evidence type="ECO:0000313" key="8">
    <source>
        <dbReference type="EMBL" id="GMT32556.1"/>
    </source>
</evidence>
<evidence type="ECO:0000256" key="1">
    <source>
        <dbReference type="ARBA" id="ARBA00022536"/>
    </source>
</evidence>
<keyword evidence="9" id="KW-1185">Reference proteome</keyword>
<keyword evidence="1 6" id="KW-0245">EGF-like domain</keyword>
<keyword evidence="2" id="KW-0732">Signal</keyword>
<gene>
    <name evidence="8" type="ORF">PFISCL1PPCAC_23853</name>
</gene>
<dbReference type="InterPro" id="IPR009030">
    <property type="entry name" value="Growth_fac_rcpt_cys_sf"/>
</dbReference>
<evidence type="ECO:0000256" key="4">
    <source>
        <dbReference type="ARBA" id="ARBA00023157"/>
    </source>
</evidence>
<evidence type="ECO:0000313" key="9">
    <source>
        <dbReference type="Proteomes" id="UP001432322"/>
    </source>
</evidence>
<evidence type="ECO:0000259" key="7">
    <source>
        <dbReference type="PROSITE" id="PS50026"/>
    </source>
</evidence>
<feature type="non-terminal residue" evidence="8">
    <location>
        <position position="557"/>
    </location>
</feature>
<feature type="domain" description="EGF-like" evidence="7">
    <location>
        <begin position="419"/>
        <end position="460"/>
    </location>
</feature>
<evidence type="ECO:0000256" key="2">
    <source>
        <dbReference type="ARBA" id="ARBA00022729"/>
    </source>
</evidence>
<dbReference type="InterPro" id="IPR024731">
    <property type="entry name" value="NELL2-like_EGF"/>
</dbReference>
<dbReference type="InterPro" id="IPR049883">
    <property type="entry name" value="NOTCH1_EGF-like"/>
</dbReference>
<reference evidence="8" key="1">
    <citation type="submission" date="2023-10" db="EMBL/GenBank/DDBJ databases">
        <title>Genome assembly of Pristionchus species.</title>
        <authorList>
            <person name="Yoshida K."/>
            <person name="Sommer R.J."/>
        </authorList>
    </citation>
    <scope>NUCLEOTIDE SEQUENCE</scope>
    <source>
        <strain evidence="8">RS5133</strain>
    </source>
</reference>
<dbReference type="CDD" id="cd00054">
    <property type="entry name" value="EGF_CA"/>
    <property type="match status" value="2"/>
</dbReference>
<feature type="disulfide bond" evidence="6">
    <location>
        <begin position="380"/>
        <end position="390"/>
    </location>
</feature>
<dbReference type="InterPro" id="IPR000152">
    <property type="entry name" value="EGF-type_Asp/Asn_hydroxyl_site"/>
</dbReference>
<name>A0AAV5WNK9_9BILA</name>
<dbReference type="GO" id="GO:0005509">
    <property type="term" value="F:calcium ion binding"/>
    <property type="evidence" value="ECO:0007669"/>
    <property type="project" value="InterPro"/>
</dbReference>
<dbReference type="Proteomes" id="UP001432322">
    <property type="component" value="Unassembled WGS sequence"/>
</dbReference>
<dbReference type="Pfam" id="PF07645">
    <property type="entry name" value="EGF_CA"/>
    <property type="match status" value="7"/>
</dbReference>
<dbReference type="SMART" id="SM00181">
    <property type="entry name" value="EGF"/>
    <property type="match status" value="11"/>
</dbReference>
<feature type="domain" description="EGF-like" evidence="7">
    <location>
        <begin position="333"/>
        <end position="374"/>
    </location>
</feature>
<feature type="domain" description="EGF-like" evidence="7">
    <location>
        <begin position="55"/>
        <end position="99"/>
    </location>
</feature>
<evidence type="ECO:0000256" key="5">
    <source>
        <dbReference type="ARBA" id="ARBA00023180"/>
    </source>
</evidence>
<dbReference type="SUPFAM" id="SSF57184">
    <property type="entry name" value="Growth factor receptor domain"/>
    <property type="match status" value="2"/>
</dbReference>
<dbReference type="FunFam" id="2.10.25.10:FF:000017">
    <property type="entry name" value="latent-transforming growth factor beta-binding protein 4 isoform X1"/>
    <property type="match status" value="1"/>
</dbReference>
<dbReference type="Pfam" id="PF12947">
    <property type="entry name" value="EGF_3"/>
    <property type="match status" value="1"/>
</dbReference>
<feature type="domain" description="EGF-like" evidence="7">
    <location>
        <begin position="243"/>
        <end position="285"/>
    </location>
</feature>
<comment type="caution">
    <text evidence="8">The sequence shown here is derived from an EMBL/GenBank/DDBJ whole genome shotgun (WGS) entry which is preliminary data.</text>
</comment>